<organism evidence="2 3">
    <name type="scientific">Elysia marginata</name>
    <dbReference type="NCBI Taxonomy" id="1093978"/>
    <lineage>
        <taxon>Eukaryota</taxon>
        <taxon>Metazoa</taxon>
        <taxon>Spiralia</taxon>
        <taxon>Lophotrochozoa</taxon>
        <taxon>Mollusca</taxon>
        <taxon>Gastropoda</taxon>
        <taxon>Heterobranchia</taxon>
        <taxon>Euthyneura</taxon>
        <taxon>Panpulmonata</taxon>
        <taxon>Sacoglossa</taxon>
        <taxon>Placobranchoidea</taxon>
        <taxon>Plakobranchidae</taxon>
        <taxon>Elysia</taxon>
    </lineage>
</organism>
<feature type="chain" id="PRO_5043988514" evidence="1">
    <location>
        <begin position="20"/>
        <end position="143"/>
    </location>
</feature>
<dbReference type="AlphaFoldDB" id="A0AAV4IZC0"/>
<sequence>MIAMTLVVTITVVSTPMMTFLNVTDDDDDNPGPQLGSNREPGLQERAALHGRRMAKASRPHTHTGLSLSWLSPSLDSATVGSQPHSIAVDKQHGLSSTKDSKIQRLKDSKIQNSLLIPLGEILGTSFSKKQITVMNIDIERIN</sequence>
<proteinExistence type="predicted"/>
<dbReference type="EMBL" id="BMAT01006561">
    <property type="protein sequence ID" value="GFS14975.1"/>
    <property type="molecule type" value="Genomic_DNA"/>
</dbReference>
<name>A0AAV4IZC0_9GAST</name>
<reference evidence="2 3" key="1">
    <citation type="journal article" date="2021" name="Elife">
        <title>Chloroplast acquisition without the gene transfer in kleptoplastic sea slugs, Plakobranchus ocellatus.</title>
        <authorList>
            <person name="Maeda T."/>
            <person name="Takahashi S."/>
            <person name="Yoshida T."/>
            <person name="Shimamura S."/>
            <person name="Takaki Y."/>
            <person name="Nagai Y."/>
            <person name="Toyoda A."/>
            <person name="Suzuki Y."/>
            <person name="Arimoto A."/>
            <person name="Ishii H."/>
            <person name="Satoh N."/>
            <person name="Nishiyama T."/>
            <person name="Hasebe M."/>
            <person name="Maruyama T."/>
            <person name="Minagawa J."/>
            <person name="Obokata J."/>
            <person name="Shigenobu S."/>
        </authorList>
    </citation>
    <scope>NUCLEOTIDE SEQUENCE [LARGE SCALE GENOMIC DNA]</scope>
</reference>
<evidence type="ECO:0000313" key="2">
    <source>
        <dbReference type="EMBL" id="GFS14975.1"/>
    </source>
</evidence>
<accession>A0AAV4IZC0</accession>
<evidence type="ECO:0000313" key="3">
    <source>
        <dbReference type="Proteomes" id="UP000762676"/>
    </source>
</evidence>
<keyword evidence="1" id="KW-0732">Signal</keyword>
<keyword evidence="3" id="KW-1185">Reference proteome</keyword>
<protein>
    <submittedName>
        <fullName evidence="2">Uncharacterized protein</fullName>
    </submittedName>
</protein>
<dbReference type="Proteomes" id="UP000762676">
    <property type="component" value="Unassembled WGS sequence"/>
</dbReference>
<evidence type="ECO:0000256" key="1">
    <source>
        <dbReference type="SAM" id="SignalP"/>
    </source>
</evidence>
<feature type="signal peptide" evidence="1">
    <location>
        <begin position="1"/>
        <end position="19"/>
    </location>
</feature>
<gene>
    <name evidence="2" type="ORF">ElyMa_003175300</name>
</gene>
<comment type="caution">
    <text evidence="2">The sequence shown here is derived from an EMBL/GenBank/DDBJ whole genome shotgun (WGS) entry which is preliminary data.</text>
</comment>